<proteinExistence type="predicted"/>
<accession>A0A371IDI5</accession>
<comment type="caution">
    <text evidence="1">The sequence shown here is derived from an EMBL/GenBank/DDBJ whole genome shotgun (WGS) entry which is preliminary data.</text>
</comment>
<protein>
    <submittedName>
        <fullName evidence="1">Uncharacterized protein</fullName>
    </submittedName>
</protein>
<feature type="non-terminal residue" evidence="1">
    <location>
        <position position="1"/>
    </location>
</feature>
<dbReference type="Proteomes" id="UP000257109">
    <property type="component" value="Unassembled WGS sequence"/>
</dbReference>
<dbReference type="AlphaFoldDB" id="A0A371IDI5"/>
<evidence type="ECO:0000313" key="1">
    <source>
        <dbReference type="EMBL" id="RDY13093.1"/>
    </source>
</evidence>
<sequence>MISNGVSVSAEIKVWKEVVVIILTCMDLDLALRVEKPIPTLDNLQESQCARKFFEEIEQFFAKNEKVEMNNLLVKLISIKFKGRGNIRE</sequence>
<name>A0A371IDI5_MUCPR</name>
<evidence type="ECO:0000313" key="2">
    <source>
        <dbReference type="Proteomes" id="UP000257109"/>
    </source>
</evidence>
<keyword evidence="2" id="KW-1185">Reference proteome</keyword>
<gene>
    <name evidence="1" type="ORF">CR513_02035</name>
</gene>
<dbReference type="EMBL" id="QJKJ01000344">
    <property type="protein sequence ID" value="RDY13093.1"/>
    <property type="molecule type" value="Genomic_DNA"/>
</dbReference>
<reference evidence="1" key="1">
    <citation type="submission" date="2018-05" db="EMBL/GenBank/DDBJ databases">
        <title>Draft genome of Mucuna pruriens seed.</title>
        <authorList>
            <person name="Nnadi N.E."/>
            <person name="Vos R."/>
            <person name="Hasami M.H."/>
            <person name="Devisetty U.K."/>
            <person name="Aguiy J.C."/>
        </authorList>
    </citation>
    <scope>NUCLEOTIDE SEQUENCE [LARGE SCALE GENOMIC DNA]</scope>
    <source>
        <strain evidence="1">JCA_2017</strain>
    </source>
</reference>
<organism evidence="1 2">
    <name type="scientific">Mucuna pruriens</name>
    <name type="common">Velvet bean</name>
    <name type="synonym">Dolichos pruriens</name>
    <dbReference type="NCBI Taxonomy" id="157652"/>
    <lineage>
        <taxon>Eukaryota</taxon>
        <taxon>Viridiplantae</taxon>
        <taxon>Streptophyta</taxon>
        <taxon>Embryophyta</taxon>
        <taxon>Tracheophyta</taxon>
        <taxon>Spermatophyta</taxon>
        <taxon>Magnoliopsida</taxon>
        <taxon>eudicotyledons</taxon>
        <taxon>Gunneridae</taxon>
        <taxon>Pentapetalae</taxon>
        <taxon>rosids</taxon>
        <taxon>fabids</taxon>
        <taxon>Fabales</taxon>
        <taxon>Fabaceae</taxon>
        <taxon>Papilionoideae</taxon>
        <taxon>50 kb inversion clade</taxon>
        <taxon>NPAAA clade</taxon>
        <taxon>indigoferoid/millettioid clade</taxon>
        <taxon>Phaseoleae</taxon>
        <taxon>Mucuna</taxon>
    </lineage>
</organism>